<dbReference type="InterPro" id="IPR036390">
    <property type="entry name" value="WH_DNA-bd_sf"/>
</dbReference>
<keyword evidence="7" id="KW-1185">Reference proteome</keyword>
<keyword evidence="1" id="KW-0805">Transcription regulation</keyword>
<dbReference type="Proteomes" id="UP000292927">
    <property type="component" value="Unassembled WGS sequence"/>
</dbReference>
<reference evidence="6 7" key="1">
    <citation type="submission" date="2019-02" db="EMBL/GenBank/DDBJ databases">
        <title>Genomic Encyclopedia of Type Strains, Phase IV (KMG-IV): sequencing the most valuable type-strain genomes for metagenomic binning, comparative biology and taxonomic classification.</title>
        <authorList>
            <person name="Goeker M."/>
        </authorList>
    </citation>
    <scope>NUCLEOTIDE SEQUENCE [LARGE SCALE GENOMIC DNA]</scope>
    <source>
        <strain evidence="6 7">DSM 29486</strain>
    </source>
</reference>
<dbReference type="InterPro" id="IPR050707">
    <property type="entry name" value="HTH_MetabolicPath_Reg"/>
</dbReference>
<dbReference type="Pfam" id="PF01614">
    <property type="entry name" value="IclR_C"/>
    <property type="match status" value="1"/>
</dbReference>
<dbReference type="Gene3D" id="3.30.450.40">
    <property type="match status" value="1"/>
</dbReference>
<protein>
    <submittedName>
        <fullName evidence="6">IclR family transcriptional regulator</fullName>
    </submittedName>
</protein>
<name>A0A4Q7PNJ0_9FIRM</name>
<dbReference type="SUPFAM" id="SSF46785">
    <property type="entry name" value="Winged helix' DNA-binding domain"/>
    <property type="match status" value="1"/>
</dbReference>
<dbReference type="InterPro" id="IPR029016">
    <property type="entry name" value="GAF-like_dom_sf"/>
</dbReference>
<evidence type="ECO:0000313" key="6">
    <source>
        <dbReference type="EMBL" id="RZT02541.1"/>
    </source>
</evidence>
<dbReference type="InterPro" id="IPR005471">
    <property type="entry name" value="Tscrpt_reg_IclR_N"/>
</dbReference>
<keyword evidence="2" id="KW-0238">DNA-binding</keyword>
<dbReference type="PROSITE" id="PS51078">
    <property type="entry name" value="ICLR_ED"/>
    <property type="match status" value="1"/>
</dbReference>
<evidence type="ECO:0000256" key="1">
    <source>
        <dbReference type="ARBA" id="ARBA00023015"/>
    </source>
</evidence>
<dbReference type="GO" id="GO:0003677">
    <property type="term" value="F:DNA binding"/>
    <property type="evidence" value="ECO:0007669"/>
    <property type="project" value="UniProtKB-KW"/>
</dbReference>
<dbReference type="Gene3D" id="1.10.10.10">
    <property type="entry name" value="Winged helix-like DNA-binding domain superfamily/Winged helix DNA-binding domain"/>
    <property type="match status" value="1"/>
</dbReference>
<sequence>MHQPTWRVMKVLEATLEGGKGKRLTEFSRELEIPKSTLVPILQSLCDMGYLFGDESGRYQAGTALFSLGAAFSGCFPILDYVKGKLEGLVAELKETCYFGVLEGGEVLYLCKQDSPEPLRMLTETGRRMPAYATGIGKALLAELGEKELRRLYPDGLRPLTDRTVTDFGRLAAQLQEILGCGYSWETEESTEYIRCFAVPVKKRGRIAAALSVAVPVFRYEESRKEFYLERLRETGDEISRMMTDTDAHFGNIF</sequence>
<dbReference type="RefSeq" id="WP_130433005.1">
    <property type="nucleotide sequence ID" value="NZ_SGXF01000001.1"/>
</dbReference>
<dbReference type="PANTHER" id="PTHR30136">
    <property type="entry name" value="HELIX-TURN-HELIX TRANSCRIPTIONAL REGULATOR, ICLR FAMILY"/>
    <property type="match status" value="1"/>
</dbReference>
<evidence type="ECO:0000313" key="7">
    <source>
        <dbReference type="Proteomes" id="UP000292927"/>
    </source>
</evidence>
<feature type="domain" description="IclR-ED" evidence="5">
    <location>
        <begin position="64"/>
        <end position="245"/>
    </location>
</feature>
<dbReference type="GO" id="GO:0003700">
    <property type="term" value="F:DNA-binding transcription factor activity"/>
    <property type="evidence" value="ECO:0007669"/>
    <property type="project" value="TreeGrafter"/>
</dbReference>
<evidence type="ECO:0000256" key="2">
    <source>
        <dbReference type="ARBA" id="ARBA00023125"/>
    </source>
</evidence>
<feature type="domain" description="HTH iclR-type" evidence="4">
    <location>
        <begin position="2"/>
        <end position="63"/>
    </location>
</feature>
<dbReference type="GO" id="GO:0045892">
    <property type="term" value="P:negative regulation of DNA-templated transcription"/>
    <property type="evidence" value="ECO:0007669"/>
    <property type="project" value="TreeGrafter"/>
</dbReference>
<dbReference type="InterPro" id="IPR036388">
    <property type="entry name" value="WH-like_DNA-bd_sf"/>
</dbReference>
<accession>A0A4Q7PNJ0</accession>
<dbReference type="SUPFAM" id="SSF55781">
    <property type="entry name" value="GAF domain-like"/>
    <property type="match status" value="1"/>
</dbReference>
<dbReference type="SMART" id="SM00346">
    <property type="entry name" value="HTH_ICLR"/>
    <property type="match status" value="1"/>
</dbReference>
<gene>
    <name evidence="6" type="ORF">EV209_0660</name>
</gene>
<dbReference type="PROSITE" id="PS51077">
    <property type="entry name" value="HTH_ICLR"/>
    <property type="match status" value="1"/>
</dbReference>
<dbReference type="InterPro" id="IPR014757">
    <property type="entry name" value="Tscrpt_reg_IclR_C"/>
</dbReference>
<dbReference type="AlphaFoldDB" id="A0A4Q7PNJ0"/>
<organism evidence="6 7">
    <name type="scientific">Cuneatibacter caecimuris</name>
    <dbReference type="NCBI Taxonomy" id="1796618"/>
    <lineage>
        <taxon>Bacteria</taxon>
        <taxon>Bacillati</taxon>
        <taxon>Bacillota</taxon>
        <taxon>Clostridia</taxon>
        <taxon>Lachnospirales</taxon>
        <taxon>Lachnospiraceae</taxon>
        <taxon>Cuneatibacter</taxon>
    </lineage>
</organism>
<evidence type="ECO:0000256" key="3">
    <source>
        <dbReference type="ARBA" id="ARBA00023163"/>
    </source>
</evidence>
<dbReference type="OrthoDB" id="9791752at2"/>
<evidence type="ECO:0000259" key="5">
    <source>
        <dbReference type="PROSITE" id="PS51078"/>
    </source>
</evidence>
<comment type="caution">
    <text evidence="6">The sequence shown here is derived from an EMBL/GenBank/DDBJ whole genome shotgun (WGS) entry which is preliminary data.</text>
</comment>
<keyword evidence="3" id="KW-0804">Transcription</keyword>
<evidence type="ECO:0000259" key="4">
    <source>
        <dbReference type="PROSITE" id="PS51077"/>
    </source>
</evidence>
<proteinExistence type="predicted"/>
<dbReference type="PANTHER" id="PTHR30136:SF24">
    <property type="entry name" value="HTH-TYPE TRANSCRIPTIONAL REPRESSOR ALLR"/>
    <property type="match status" value="1"/>
</dbReference>
<dbReference type="EMBL" id="SGXF01000001">
    <property type="protein sequence ID" value="RZT02541.1"/>
    <property type="molecule type" value="Genomic_DNA"/>
</dbReference>